<accession>A0AAV4WQI8</accession>
<organism evidence="1 2">
    <name type="scientific">Caerostris darwini</name>
    <dbReference type="NCBI Taxonomy" id="1538125"/>
    <lineage>
        <taxon>Eukaryota</taxon>
        <taxon>Metazoa</taxon>
        <taxon>Ecdysozoa</taxon>
        <taxon>Arthropoda</taxon>
        <taxon>Chelicerata</taxon>
        <taxon>Arachnida</taxon>
        <taxon>Araneae</taxon>
        <taxon>Araneomorphae</taxon>
        <taxon>Entelegynae</taxon>
        <taxon>Araneoidea</taxon>
        <taxon>Araneidae</taxon>
        <taxon>Caerostris</taxon>
    </lineage>
</organism>
<gene>
    <name evidence="1" type="ORF">CDAR_169101</name>
</gene>
<comment type="caution">
    <text evidence="1">The sequence shown here is derived from an EMBL/GenBank/DDBJ whole genome shotgun (WGS) entry which is preliminary data.</text>
</comment>
<reference evidence="1 2" key="1">
    <citation type="submission" date="2021-06" db="EMBL/GenBank/DDBJ databases">
        <title>Caerostris darwini draft genome.</title>
        <authorList>
            <person name="Kono N."/>
            <person name="Arakawa K."/>
        </authorList>
    </citation>
    <scope>NUCLEOTIDE SEQUENCE [LARGE SCALE GENOMIC DNA]</scope>
</reference>
<dbReference type="EMBL" id="BPLQ01014939">
    <property type="protein sequence ID" value="GIY84598.1"/>
    <property type="molecule type" value="Genomic_DNA"/>
</dbReference>
<keyword evidence="2" id="KW-1185">Reference proteome</keyword>
<protein>
    <submittedName>
        <fullName evidence="1">Uncharacterized protein</fullName>
    </submittedName>
</protein>
<dbReference type="Proteomes" id="UP001054837">
    <property type="component" value="Unassembled WGS sequence"/>
</dbReference>
<proteinExistence type="predicted"/>
<name>A0AAV4WQI8_9ARAC</name>
<evidence type="ECO:0000313" key="1">
    <source>
        <dbReference type="EMBL" id="GIY84598.1"/>
    </source>
</evidence>
<evidence type="ECO:0000313" key="2">
    <source>
        <dbReference type="Proteomes" id="UP001054837"/>
    </source>
</evidence>
<dbReference type="AlphaFoldDB" id="A0AAV4WQI8"/>
<sequence length="94" mass="10883">MNLPLPPPAKGIRDSTAESSLEIPPRRIDVEFMLGWCYYSRHLILTILRCRSPTGVIIKLCRFISRLAECVSRVCLLRFKIQSCRFYGDSHRTL</sequence>